<accession>G3ATN5</accession>
<evidence type="ECO:0000256" key="1">
    <source>
        <dbReference type="SAM" id="MobiDB-lite"/>
    </source>
</evidence>
<feature type="region of interest" description="Disordered" evidence="1">
    <location>
        <begin position="58"/>
        <end position="77"/>
    </location>
</feature>
<dbReference type="InParanoid" id="G3ATN5"/>
<feature type="chain" id="PRO_5003442701" evidence="2">
    <location>
        <begin position="20"/>
        <end position="313"/>
    </location>
</feature>
<evidence type="ECO:0000313" key="3">
    <source>
        <dbReference type="EMBL" id="EGW30998.1"/>
    </source>
</evidence>
<reference evidence="3 4" key="1">
    <citation type="journal article" date="2011" name="Proc. Natl. Acad. Sci. U.S.A.">
        <title>Comparative genomics of xylose-fermenting fungi for enhanced biofuel production.</title>
        <authorList>
            <person name="Wohlbach D.J."/>
            <person name="Kuo A."/>
            <person name="Sato T.K."/>
            <person name="Potts K.M."/>
            <person name="Salamov A.A."/>
            <person name="LaButti K.M."/>
            <person name="Sun H."/>
            <person name="Clum A."/>
            <person name="Pangilinan J.L."/>
            <person name="Lindquist E.A."/>
            <person name="Lucas S."/>
            <person name="Lapidus A."/>
            <person name="Jin M."/>
            <person name="Gunawan C."/>
            <person name="Balan V."/>
            <person name="Dale B.E."/>
            <person name="Jeffries T.W."/>
            <person name="Zinkel R."/>
            <person name="Barry K.W."/>
            <person name="Grigoriev I.V."/>
            <person name="Gasch A.P."/>
        </authorList>
    </citation>
    <scope>NUCLEOTIDE SEQUENCE [LARGE SCALE GENOMIC DNA]</scope>
    <source>
        <strain evidence="4">NRRL Y-27907 / 11-Y1</strain>
    </source>
</reference>
<keyword evidence="2" id="KW-0732">Signal</keyword>
<dbReference type="AlphaFoldDB" id="G3ATN5"/>
<feature type="signal peptide" evidence="2">
    <location>
        <begin position="1"/>
        <end position="19"/>
    </location>
</feature>
<dbReference type="GeneID" id="18871638"/>
<name>G3ATN5_SPAPN</name>
<protein>
    <submittedName>
        <fullName evidence="3">Uncharacterized protein</fullName>
    </submittedName>
</protein>
<gene>
    <name evidence="3" type="ORF">SPAPADRAFT_52184</name>
</gene>
<feature type="compositionally biased region" description="Polar residues" evidence="1">
    <location>
        <begin position="113"/>
        <end position="132"/>
    </location>
</feature>
<dbReference type="RefSeq" id="XP_007377031.1">
    <property type="nucleotide sequence ID" value="XM_007376969.1"/>
</dbReference>
<sequence>MWMLAAFIVFTASVLFGSSQPDSTSIDTDEAKLNQETNNTPVTIPSKESFTSKLYQNPTTEAANDTSKNKHKSIHKHSIRKLKQFFKSRFHKKNKSKKQQVNQPLNNFSGSLVQHKQESCSPSNSLEVFSSNSEKEYNTPDSTLASKSSRTSSKRERLKEWFAKKSEPECYQTEFKVKLKPLNPASKSGPTIHNLSISGNHNKRSADCGKKVTFSSLVQDVKSKLVPLSENIPRVEPVIKSPVKSNYKSILKVKTNPNYDKEYFEDYDFLFRAWCELEDMKASLSPEARQTKRETTTLLRKKQLQRFYKQEGR</sequence>
<feature type="compositionally biased region" description="Low complexity" evidence="1">
    <location>
        <begin position="142"/>
        <end position="151"/>
    </location>
</feature>
<dbReference type="Proteomes" id="UP000000709">
    <property type="component" value="Unassembled WGS sequence"/>
</dbReference>
<dbReference type="EMBL" id="GL996504">
    <property type="protein sequence ID" value="EGW30998.1"/>
    <property type="molecule type" value="Genomic_DNA"/>
</dbReference>
<feature type="region of interest" description="Disordered" evidence="1">
    <location>
        <begin position="113"/>
        <end position="157"/>
    </location>
</feature>
<evidence type="ECO:0000313" key="4">
    <source>
        <dbReference type="Proteomes" id="UP000000709"/>
    </source>
</evidence>
<organism evidence="4">
    <name type="scientific">Spathaspora passalidarum (strain NRRL Y-27907 / 11-Y1)</name>
    <dbReference type="NCBI Taxonomy" id="619300"/>
    <lineage>
        <taxon>Eukaryota</taxon>
        <taxon>Fungi</taxon>
        <taxon>Dikarya</taxon>
        <taxon>Ascomycota</taxon>
        <taxon>Saccharomycotina</taxon>
        <taxon>Pichiomycetes</taxon>
        <taxon>Debaryomycetaceae</taxon>
        <taxon>Spathaspora</taxon>
    </lineage>
</organism>
<dbReference type="KEGG" id="spaa:SPAPADRAFT_52184"/>
<dbReference type="HOGENOM" id="CLU_888939_0_0_1"/>
<evidence type="ECO:0000256" key="2">
    <source>
        <dbReference type="SAM" id="SignalP"/>
    </source>
</evidence>
<keyword evidence="4" id="KW-1185">Reference proteome</keyword>
<proteinExistence type="predicted"/>